<evidence type="ECO:0000256" key="10">
    <source>
        <dbReference type="SAM" id="MobiDB-lite"/>
    </source>
</evidence>
<dbReference type="GO" id="GO:0006457">
    <property type="term" value="P:protein folding"/>
    <property type="evidence" value="ECO:0007669"/>
    <property type="project" value="InterPro"/>
</dbReference>
<dbReference type="GO" id="GO:0051082">
    <property type="term" value="F:unfolded protein binding"/>
    <property type="evidence" value="ECO:0007669"/>
    <property type="project" value="InterPro"/>
</dbReference>
<feature type="compositionally biased region" description="Acidic residues" evidence="10">
    <location>
        <begin position="507"/>
        <end position="520"/>
    </location>
</feature>
<dbReference type="InterPro" id="IPR001580">
    <property type="entry name" value="Calret/calnex"/>
</dbReference>
<keyword evidence="8" id="KW-1015">Disulfide bond</keyword>
<organism evidence="11 12">
    <name type="scientific">Tieghemostelium lacteum</name>
    <name type="common">Slime mold</name>
    <name type="synonym">Dictyostelium lacteum</name>
    <dbReference type="NCBI Taxonomy" id="361077"/>
    <lineage>
        <taxon>Eukaryota</taxon>
        <taxon>Amoebozoa</taxon>
        <taxon>Evosea</taxon>
        <taxon>Eumycetozoa</taxon>
        <taxon>Dictyostelia</taxon>
        <taxon>Dictyosteliales</taxon>
        <taxon>Raperosteliaceae</taxon>
        <taxon>Tieghemostelium</taxon>
    </lineage>
</organism>
<dbReference type="InParanoid" id="A0A152A6Z7"/>
<keyword evidence="7 9" id="KW-0143">Chaperone</keyword>
<evidence type="ECO:0000256" key="7">
    <source>
        <dbReference type="ARBA" id="ARBA00023186"/>
    </source>
</evidence>
<feature type="region of interest" description="Disordered" evidence="10">
    <location>
        <begin position="478"/>
        <end position="536"/>
    </location>
</feature>
<evidence type="ECO:0000313" key="11">
    <source>
        <dbReference type="EMBL" id="KYR01999.1"/>
    </source>
</evidence>
<reference evidence="11 12" key="1">
    <citation type="submission" date="2015-12" db="EMBL/GenBank/DDBJ databases">
        <title>Dictyostelia acquired genes for synthesis and detection of signals that induce cell-type specialization by lateral gene transfer from prokaryotes.</title>
        <authorList>
            <person name="Gloeckner G."/>
            <person name="Schaap P."/>
        </authorList>
    </citation>
    <scope>NUCLEOTIDE SEQUENCE [LARGE SCALE GENOMIC DNA]</scope>
    <source>
        <strain evidence="11 12">TK</strain>
    </source>
</reference>
<dbReference type="InterPro" id="IPR009033">
    <property type="entry name" value="Calreticulin/calnexin_P_dom_sf"/>
</dbReference>
<dbReference type="GO" id="GO:0005509">
    <property type="term" value="F:calcium ion binding"/>
    <property type="evidence" value="ECO:0007669"/>
    <property type="project" value="InterPro"/>
</dbReference>
<evidence type="ECO:0000256" key="6">
    <source>
        <dbReference type="ARBA" id="ARBA00023136"/>
    </source>
</evidence>
<dbReference type="Pfam" id="PF00262">
    <property type="entry name" value="Calreticulin"/>
    <property type="match status" value="1"/>
</dbReference>
<evidence type="ECO:0000256" key="9">
    <source>
        <dbReference type="RuleBase" id="RU362126"/>
    </source>
</evidence>
<evidence type="ECO:0000256" key="1">
    <source>
        <dbReference type="ARBA" id="ARBA00004389"/>
    </source>
</evidence>
<accession>A0A152A6Z7</accession>
<feature type="compositionally biased region" description="Basic and acidic residues" evidence="10">
    <location>
        <begin position="223"/>
        <end position="250"/>
    </location>
</feature>
<dbReference type="OrthoDB" id="1938156at2759"/>
<feature type="region of interest" description="Disordered" evidence="10">
    <location>
        <begin position="217"/>
        <end position="275"/>
    </location>
</feature>
<dbReference type="FunFam" id="2.60.120.200:FF:000011">
    <property type="entry name" value="Probable calnexin"/>
    <property type="match status" value="1"/>
</dbReference>
<feature type="disulfide bond" evidence="8">
    <location>
        <begin position="112"/>
        <end position="146"/>
    </location>
</feature>
<dbReference type="Proteomes" id="UP000076078">
    <property type="component" value="Unassembled WGS sequence"/>
</dbReference>
<dbReference type="InterPro" id="IPR013320">
    <property type="entry name" value="ConA-like_dom_sf"/>
</dbReference>
<feature type="signal peptide" evidence="9">
    <location>
        <begin position="1"/>
        <end position="23"/>
    </location>
</feature>
<dbReference type="Gene3D" id="2.10.250.10">
    <property type="entry name" value="Calreticulin/calnexin, P domain"/>
    <property type="match status" value="1"/>
</dbReference>
<dbReference type="GO" id="GO:0005789">
    <property type="term" value="C:endoplasmic reticulum membrane"/>
    <property type="evidence" value="ECO:0007669"/>
    <property type="project" value="UniProtKB-SubCell"/>
</dbReference>
<dbReference type="PANTHER" id="PTHR11073">
    <property type="entry name" value="CALRETICULIN AND CALNEXIN"/>
    <property type="match status" value="1"/>
</dbReference>
<dbReference type="STRING" id="361077.A0A152A6Z7"/>
<comment type="similarity">
    <text evidence="2 9">Belongs to the calreticulin family.</text>
</comment>
<dbReference type="GO" id="GO:0036503">
    <property type="term" value="P:ERAD pathway"/>
    <property type="evidence" value="ECO:0007669"/>
    <property type="project" value="TreeGrafter"/>
</dbReference>
<comment type="caution">
    <text evidence="11">The sequence shown here is derived from an EMBL/GenBank/DDBJ whole genome shotgun (WGS) entry which is preliminary data.</text>
</comment>
<dbReference type="PANTHER" id="PTHR11073:SF1">
    <property type="entry name" value="CALNEXIN 14D-RELATED"/>
    <property type="match status" value="1"/>
</dbReference>
<dbReference type="AlphaFoldDB" id="A0A152A6Z7"/>
<feature type="compositionally biased region" description="Basic residues" evidence="10">
    <location>
        <begin position="524"/>
        <end position="536"/>
    </location>
</feature>
<gene>
    <name evidence="11" type="ORF">DLAC_00792</name>
</gene>
<evidence type="ECO:0000256" key="8">
    <source>
        <dbReference type="PIRSR" id="PIRSR601580-3"/>
    </source>
</evidence>
<feature type="transmembrane region" description="Helical" evidence="9">
    <location>
        <begin position="451"/>
        <end position="469"/>
    </location>
</feature>
<name>A0A152A6Z7_TIELA</name>
<dbReference type="FunCoup" id="A0A152A6Z7">
    <property type="interactions" value="335"/>
</dbReference>
<keyword evidence="3 9" id="KW-0812">Transmembrane</keyword>
<keyword evidence="6 9" id="KW-0472">Membrane</keyword>
<keyword evidence="9" id="KW-0732">Signal</keyword>
<comment type="subcellular location">
    <subcellularLocation>
        <location evidence="1">Endoplasmic reticulum membrane</location>
        <topology evidence="1">Single-pass membrane protein</topology>
    </subcellularLocation>
</comment>
<evidence type="ECO:0000256" key="2">
    <source>
        <dbReference type="ARBA" id="ARBA00010983"/>
    </source>
</evidence>
<dbReference type="FunFam" id="2.10.250.10:FF:000001">
    <property type="entry name" value="Calnexin homolog"/>
    <property type="match status" value="1"/>
</dbReference>
<sequence length="536" mass="60569">MKYQKRNIQLLFIISVIFGIVSSFTPSSKTVFFEDFQSGGNRWIKSNNPKYEGSIVEIQSAAEPVDVSDKGMVLTLPAKHYAMTAKLLKAIDNTDKDLVIQYEVQLQNGMDCGGAYIKLYTDSESLSPETVDNNTPYSIMFGPDKCGNENRVHFIVRHKNPLTGEYQEKHTTSRPAIKNDKLTHLYTLHIRPNNTFAMYIDQEPVIGFGDFHKDFTPSFNPPKEIDDPEDKKPEDWVDEEKIPEPGAEKPDDWDESQPAKIPDASAQKPEDWLDNEPLVIVNPEDVKPEEWNDEDDGEWEPSMINNPKCIEGNCGEWKAPMIANPLYKGIWKAPMIDNPLYKGKWAPKKIPNPNYYEVANPYQIEKIGALGVEVWTMTNGVLFDNFLISYDKEEADVVAREKFAPKHQVEKQRQKERDAKAASELNGEGNLLKKAKHYFDLYMKQAQTNPLVIVGTITAVVIPIIFCLGKATAKPVAKVTTTTTTTSITTETTDDTSSSKPTKGDSSDEETSSEEEEEEDEKSKKAKLRNRTKVDK</sequence>
<feature type="chain" id="PRO_5007359225" evidence="9">
    <location>
        <begin position="24"/>
        <end position="536"/>
    </location>
</feature>
<evidence type="ECO:0000256" key="4">
    <source>
        <dbReference type="ARBA" id="ARBA00022824"/>
    </source>
</evidence>
<dbReference type="EMBL" id="LODT01000004">
    <property type="protein sequence ID" value="KYR01999.1"/>
    <property type="molecule type" value="Genomic_DNA"/>
</dbReference>
<dbReference type="PROSITE" id="PS00804">
    <property type="entry name" value="CALRETICULIN_2"/>
    <property type="match status" value="1"/>
</dbReference>
<keyword evidence="12" id="KW-1185">Reference proteome</keyword>
<dbReference type="SUPFAM" id="SSF49899">
    <property type="entry name" value="Concanavalin A-like lectins/glucanases"/>
    <property type="match status" value="1"/>
</dbReference>
<keyword evidence="5 9" id="KW-1133">Transmembrane helix</keyword>
<dbReference type="InterPro" id="IPR018124">
    <property type="entry name" value="Calret/calnex_CS"/>
</dbReference>
<keyword evidence="4 9" id="KW-0256">Endoplasmic reticulum</keyword>
<dbReference type="PRINTS" id="PR00626">
    <property type="entry name" value="CALRETICULIN"/>
</dbReference>
<dbReference type="Gene3D" id="2.60.120.200">
    <property type="match status" value="1"/>
</dbReference>
<dbReference type="OMA" id="ITHDEAC"/>
<protein>
    <submittedName>
        <fullName evidence="11">Calnexin</fullName>
    </submittedName>
</protein>
<proteinExistence type="inferred from homology"/>
<feature type="compositionally biased region" description="Low complexity" evidence="10">
    <location>
        <begin position="480"/>
        <end position="501"/>
    </location>
</feature>
<evidence type="ECO:0000313" key="12">
    <source>
        <dbReference type="Proteomes" id="UP000076078"/>
    </source>
</evidence>
<evidence type="ECO:0000256" key="5">
    <source>
        <dbReference type="ARBA" id="ARBA00022989"/>
    </source>
</evidence>
<evidence type="ECO:0000256" key="3">
    <source>
        <dbReference type="ARBA" id="ARBA00022692"/>
    </source>
</evidence>
<dbReference type="SUPFAM" id="SSF63887">
    <property type="entry name" value="P-domain of calnexin/calreticulin"/>
    <property type="match status" value="1"/>
</dbReference>